<keyword evidence="7 12" id="KW-0067">ATP-binding</keyword>
<evidence type="ECO:0000256" key="10">
    <source>
        <dbReference type="ARBA" id="ARBA00048954"/>
    </source>
</evidence>
<dbReference type="PROSITE" id="PS51199">
    <property type="entry name" value="SF4_HELICASE"/>
    <property type="match status" value="1"/>
</dbReference>
<comment type="similarity">
    <text evidence="1 12">Belongs to the helicase family. DnaB subfamily.</text>
</comment>
<dbReference type="PANTHER" id="PTHR30153:SF2">
    <property type="entry name" value="REPLICATIVE DNA HELICASE"/>
    <property type="match status" value="1"/>
</dbReference>
<comment type="caution">
    <text evidence="14">The sequence shown here is derived from an EMBL/GenBank/DDBJ whole genome shotgun (WGS) entry which is preliminary data.</text>
</comment>
<dbReference type="InterPro" id="IPR007692">
    <property type="entry name" value="DNA_helicase_DnaB"/>
</dbReference>
<dbReference type="NCBIfam" id="TIGR00665">
    <property type="entry name" value="DnaB"/>
    <property type="match status" value="1"/>
</dbReference>
<accession>A0ABV1H7T8</accession>
<name>A0ABV1H7T8_9FIRM</name>
<evidence type="ECO:0000256" key="1">
    <source>
        <dbReference type="ARBA" id="ARBA00008428"/>
    </source>
</evidence>
<sequence>MDDIAITRIMPNSLEAEQSVIGSMLMDKQAIISAGEILSADDFYHRQYGIMFQAMVDMNNAAKPVDIVTLQEALKEKDVPPEVYSLEFIRELLAAVPTSANIRHYATIVKDKAILRNIIRVNDSIATACYEGKESTEDILADTEKRIFELVKNKGGHEYMPIDKVVLEALDKISIAAKNRGAVTGVPTGFKDLDTYLSGLQPSDFVLVAARPSMGKTAFVLNVAENVAIKQGITTAVFSLEMSNVQLVNRMLSLESTVDADKIRKGRLDSNDWGKLIEGADSIAKSQLIIDDTPGISIAELRSKCRKYKMENNLGLVIIDYLQLMSGNGKTDSRQQEISDISRSLKALARELDVPVVTLSQLSRAVEQRPDHRPMLSDLRESGAIEQDADVVMFLYRDDYYNKDTDIKGIAEIIIAKQRNGPIGTVKMAWIPEQTRFADLLTKEQIPH</sequence>
<dbReference type="Pfam" id="PF00772">
    <property type="entry name" value="DnaB"/>
    <property type="match status" value="1"/>
</dbReference>
<dbReference type="InterPro" id="IPR007694">
    <property type="entry name" value="DNA_helicase_DnaB-like_C"/>
</dbReference>
<evidence type="ECO:0000256" key="5">
    <source>
        <dbReference type="ARBA" id="ARBA00022801"/>
    </source>
</evidence>
<evidence type="ECO:0000256" key="6">
    <source>
        <dbReference type="ARBA" id="ARBA00022806"/>
    </source>
</evidence>
<keyword evidence="2 12" id="KW-0639">Primosome</keyword>
<gene>
    <name evidence="14" type="primary">dnaB</name>
    <name evidence="14" type="ORF">WMO37_12120</name>
</gene>
<dbReference type="Gene3D" id="1.10.860.10">
    <property type="entry name" value="DNAb Helicase, Chain A"/>
    <property type="match status" value="1"/>
</dbReference>
<dbReference type="GO" id="GO:0016787">
    <property type="term" value="F:hydrolase activity"/>
    <property type="evidence" value="ECO:0007669"/>
    <property type="project" value="UniProtKB-KW"/>
</dbReference>
<evidence type="ECO:0000256" key="8">
    <source>
        <dbReference type="ARBA" id="ARBA00023125"/>
    </source>
</evidence>
<dbReference type="SUPFAM" id="SSF52540">
    <property type="entry name" value="P-loop containing nucleoside triphosphate hydrolases"/>
    <property type="match status" value="1"/>
</dbReference>
<evidence type="ECO:0000313" key="15">
    <source>
        <dbReference type="Proteomes" id="UP001546774"/>
    </source>
</evidence>
<dbReference type="Gene3D" id="3.40.50.300">
    <property type="entry name" value="P-loop containing nucleotide triphosphate hydrolases"/>
    <property type="match status" value="1"/>
</dbReference>
<dbReference type="CDD" id="cd00984">
    <property type="entry name" value="DnaB_C"/>
    <property type="match status" value="1"/>
</dbReference>
<organism evidence="14 15">
    <name type="scientific">Lachnospira intestinalis</name>
    <dbReference type="NCBI Taxonomy" id="3133158"/>
    <lineage>
        <taxon>Bacteria</taxon>
        <taxon>Bacillati</taxon>
        <taxon>Bacillota</taxon>
        <taxon>Clostridia</taxon>
        <taxon>Lachnospirales</taxon>
        <taxon>Lachnospiraceae</taxon>
        <taxon>Lachnospira</taxon>
    </lineage>
</organism>
<comment type="catalytic activity">
    <reaction evidence="10 12">
        <text>ATP + H2O = ADP + phosphate + H(+)</text>
        <dbReference type="Rhea" id="RHEA:13065"/>
        <dbReference type="ChEBI" id="CHEBI:15377"/>
        <dbReference type="ChEBI" id="CHEBI:15378"/>
        <dbReference type="ChEBI" id="CHEBI:30616"/>
        <dbReference type="ChEBI" id="CHEBI:43474"/>
        <dbReference type="ChEBI" id="CHEBI:456216"/>
        <dbReference type="EC" id="5.6.2.3"/>
    </reaction>
</comment>
<evidence type="ECO:0000256" key="9">
    <source>
        <dbReference type="ARBA" id="ARBA00023235"/>
    </source>
</evidence>
<evidence type="ECO:0000259" key="13">
    <source>
        <dbReference type="PROSITE" id="PS51199"/>
    </source>
</evidence>
<evidence type="ECO:0000256" key="12">
    <source>
        <dbReference type="RuleBase" id="RU362085"/>
    </source>
</evidence>
<evidence type="ECO:0000256" key="11">
    <source>
        <dbReference type="NCBIfam" id="TIGR00665"/>
    </source>
</evidence>
<keyword evidence="3 12" id="KW-0235">DNA replication</keyword>
<dbReference type="Pfam" id="PF03796">
    <property type="entry name" value="DnaB_C"/>
    <property type="match status" value="1"/>
</dbReference>
<proteinExistence type="inferred from homology"/>
<keyword evidence="9" id="KW-0413">Isomerase</keyword>
<dbReference type="Proteomes" id="UP001546774">
    <property type="component" value="Unassembled WGS sequence"/>
</dbReference>
<dbReference type="SUPFAM" id="SSF48024">
    <property type="entry name" value="N-terminal domain of DnaB helicase"/>
    <property type="match status" value="1"/>
</dbReference>
<keyword evidence="5 12" id="KW-0378">Hydrolase</keyword>
<dbReference type="EMBL" id="JBBMFS010000011">
    <property type="protein sequence ID" value="MEQ2555741.1"/>
    <property type="molecule type" value="Genomic_DNA"/>
</dbReference>
<evidence type="ECO:0000256" key="2">
    <source>
        <dbReference type="ARBA" id="ARBA00022515"/>
    </source>
</evidence>
<evidence type="ECO:0000256" key="4">
    <source>
        <dbReference type="ARBA" id="ARBA00022741"/>
    </source>
</evidence>
<dbReference type="PANTHER" id="PTHR30153">
    <property type="entry name" value="REPLICATIVE DNA HELICASE DNAB"/>
    <property type="match status" value="1"/>
</dbReference>
<keyword evidence="6 12" id="KW-0347">Helicase</keyword>
<dbReference type="InterPro" id="IPR007693">
    <property type="entry name" value="DNA_helicase_DnaB-like_N"/>
</dbReference>
<feature type="domain" description="SF4 helicase" evidence="13">
    <location>
        <begin position="179"/>
        <end position="444"/>
    </location>
</feature>
<keyword evidence="4 12" id="KW-0547">Nucleotide-binding</keyword>
<reference evidence="14" key="1">
    <citation type="submission" date="2024-03" db="EMBL/GenBank/DDBJ databases">
        <title>Human intestinal bacterial collection.</title>
        <authorList>
            <person name="Pauvert C."/>
            <person name="Hitch T.C.A."/>
            <person name="Clavel T."/>
        </authorList>
    </citation>
    <scope>NUCLEOTIDE SEQUENCE [LARGE SCALE GENOMIC DNA]</scope>
    <source>
        <strain evidence="14">CLA-AA-H89B</strain>
    </source>
</reference>
<dbReference type="NCBIfam" id="NF004384">
    <property type="entry name" value="PRK05748.1"/>
    <property type="match status" value="1"/>
</dbReference>
<dbReference type="GO" id="GO:0003678">
    <property type="term" value="F:DNA helicase activity"/>
    <property type="evidence" value="ECO:0007669"/>
    <property type="project" value="UniProtKB-EC"/>
</dbReference>
<dbReference type="InterPro" id="IPR027417">
    <property type="entry name" value="P-loop_NTPase"/>
</dbReference>
<keyword evidence="8 12" id="KW-0238">DNA-binding</keyword>
<evidence type="ECO:0000256" key="7">
    <source>
        <dbReference type="ARBA" id="ARBA00022840"/>
    </source>
</evidence>
<protein>
    <recommendedName>
        <fullName evidence="11 12">Replicative DNA helicase</fullName>
        <ecNumber evidence="11 12">5.6.2.3</ecNumber>
    </recommendedName>
</protein>
<evidence type="ECO:0000313" key="14">
    <source>
        <dbReference type="EMBL" id="MEQ2555741.1"/>
    </source>
</evidence>
<comment type="function">
    <text evidence="12">The main replicative DNA helicase, it participates in initiation and elongation during chromosome replication. Travels ahead of the DNA replisome, separating dsDNA into templates for DNA synthesis. A processive ATP-dependent 5'-3' DNA helicase it has DNA-dependent ATPase activity.</text>
</comment>
<dbReference type="InterPro" id="IPR016136">
    <property type="entry name" value="DNA_helicase_N/primase_C"/>
</dbReference>
<dbReference type="InterPro" id="IPR036185">
    <property type="entry name" value="DNA_heli_DnaB-like_N_sf"/>
</dbReference>
<keyword evidence="15" id="KW-1185">Reference proteome</keyword>
<evidence type="ECO:0000256" key="3">
    <source>
        <dbReference type="ARBA" id="ARBA00022705"/>
    </source>
</evidence>
<dbReference type="EC" id="5.6.2.3" evidence="11 12"/>